<comment type="subunit">
    <text evidence="2 10">The complex is composed of two ATP-binding proteins (UgpC), two transmembrane proteins (UgpA and UgpE) and a solute-binding protein (UgpB).</text>
</comment>
<evidence type="ECO:0000256" key="5">
    <source>
        <dbReference type="ARBA" id="ARBA00022475"/>
    </source>
</evidence>
<dbReference type="AlphaFoldDB" id="A0A368Z3U5"/>
<dbReference type="InterPro" id="IPR000515">
    <property type="entry name" value="MetI-like"/>
</dbReference>
<feature type="transmembrane region" description="Helical" evidence="9">
    <location>
        <begin position="120"/>
        <end position="137"/>
    </location>
</feature>
<evidence type="ECO:0000259" key="11">
    <source>
        <dbReference type="PROSITE" id="PS50928"/>
    </source>
</evidence>
<keyword evidence="4 9" id="KW-0813">Transport</keyword>
<dbReference type="OrthoDB" id="9815445at2"/>
<dbReference type="Gene3D" id="1.10.3720.10">
    <property type="entry name" value="MetI-like"/>
    <property type="match status" value="1"/>
</dbReference>
<keyword evidence="10" id="KW-0997">Cell inner membrane</keyword>
<evidence type="ECO:0000313" key="13">
    <source>
        <dbReference type="Proteomes" id="UP000253345"/>
    </source>
</evidence>
<name>A0A368Z3U5_9RHOB</name>
<dbReference type="PANTHER" id="PTHR43744">
    <property type="entry name" value="ABC TRANSPORTER PERMEASE PROTEIN MG189-RELATED-RELATED"/>
    <property type="match status" value="1"/>
</dbReference>
<feature type="transmembrane region" description="Helical" evidence="9">
    <location>
        <begin position="157"/>
        <end position="178"/>
    </location>
</feature>
<evidence type="ECO:0000256" key="6">
    <source>
        <dbReference type="ARBA" id="ARBA00022692"/>
    </source>
</evidence>
<keyword evidence="7 9" id="KW-1133">Transmembrane helix</keyword>
<dbReference type="CDD" id="cd06261">
    <property type="entry name" value="TM_PBP2"/>
    <property type="match status" value="1"/>
</dbReference>
<keyword evidence="13" id="KW-1185">Reference proteome</keyword>
<evidence type="ECO:0000256" key="4">
    <source>
        <dbReference type="ARBA" id="ARBA00022448"/>
    </source>
</evidence>
<dbReference type="Proteomes" id="UP000253345">
    <property type="component" value="Unassembled WGS sequence"/>
</dbReference>
<evidence type="ECO:0000256" key="2">
    <source>
        <dbReference type="ARBA" id="ARBA00011557"/>
    </source>
</evidence>
<keyword evidence="8 9" id="KW-0472">Membrane</keyword>
<feature type="transmembrane region" description="Helical" evidence="9">
    <location>
        <begin position="90"/>
        <end position="113"/>
    </location>
</feature>
<keyword evidence="6 9" id="KW-0812">Transmembrane</keyword>
<feature type="domain" description="ABC transmembrane type-1" evidence="11">
    <location>
        <begin position="85"/>
        <end position="276"/>
    </location>
</feature>
<evidence type="ECO:0000256" key="3">
    <source>
        <dbReference type="ARBA" id="ARBA00020515"/>
    </source>
</evidence>
<comment type="caution">
    <text evidence="12">The sequence shown here is derived from an EMBL/GenBank/DDBJ whole genome shotgun (WGS) entry which is preliminary data.</text>
</comment>
<evidence type="ECO:0000256" key="8">
    <source>
        <dbReference type="ARBA" id="ARBA00023136"/>
    </source>
</evidence>
<dbReference type="Pfam" id="PF00528">
    <property type="entry name" value="BPD_transp_1"/>
    <property type="match status" value="1"/>
</dbReference>
<evidence type="ECO:0000313" key="12">
    <source>
        <dbReference type="EMBL" id="RCW87130.1"/>
    </source>
</evidence>
<dbReference type="GO" id="GO:0005886">
    <property type="term" value="C:plasma membrane"/>
    <property type="evidence" value="ECO:0007669"/>
    <property type="project" value="UniProtKB-SubCell"/>
</dbReference>
<evidence type="ECO:0000256" key="7">
    <source>
        <dbReference type="ARBA" id="ARBA00022989"/>
    </source>
</evidence>
<dbReference type="RefSeq" id="WP_114348208.1">
    <property type="nucleotide sequence ID" value="NZ_QPJL01000003.1"/>
</dbReference>
<feature type="transmembrane region" description="Helical" evidence="9">
    <location>
        <begin position="21"/>
        <end position="39"/>
    </location>
</feature>
<comment type="subcellular location">
    <subcellularLocation>
        <location evidence="10">Cell inner membrane</location>
        <topology evidence="10">Multi-pass membrane protein</topology>
    </subcellularLocation>
    <subcellularLocation>
        <location evidence="1 9">Cell membrane</location>
        <topology evidence="1 9">Multi-pass membrane protein</topology>
    </subcellularLocation>
</comment>
<accession>A0A368Z3U5</accession>
<dbReference type="GO" id="GO:0055085">
    <property type="term" value="P:transmembrane transport"/>
    <property type="evidence" value="ECO:0007669"/>
    <property type="project" value="InterPro"/>
</dbReference>
<evidence type="ECO:0000256" key="1">
    <source>
        <dbReference type="ARBA" id="ARBA00004651"/>
    </source>
</evidence>
<dbReference type="NCBIfam" id="NF008210">
    <property type="entry name" value="PRK10973.1"/>
    <property type="match status" value="1"/>
</dbReference>
<gene>
    <name evidence="10" type="primary">ugpE</name>
    <name evidence="12" type="ORF">DFP89_103134</name>
</gene>
<evidence type="ECO:0000256" key="10">
    <source>
        <dbReference type="RuleBase" id="RU363056"/>
    </source>
</evidence>
<dbReference type="PROSITE" id="PS50928">
    <property type="entry name" value="ABC_TM1"/>
    <property type="match status" value="1"/>
</dbReference>
<proteinExistence type="inferred from homology"/>
<dbReference type="PANTHER" id="PTHR43744:SF8">
    <property type="entry name" value="SN-GLYCEROL-3-PHOSPHATE TRANSPORT SYSTEM PERMEASE PROTEIN UGPE"/>
    <property type="match status" value="1"/>
</dbReference>
<sequence length="289" mass="32124">MAEASDSPLNAPPATRMLAHFWMILGVIVVAFPIYYVFIASTHATQTILRPPLPLIPGPEAGSNYSEAFSGGVSRIGGVSLWRLLANTTIVALGIALGKIAISMASAYAIVFFRFPLRMVCFWLIFITLMLPVEVRIQPTYKVMVDLGLIDTYPGLILPLIASATATLLFRQFFMTIPDELLEAARVDGAGPWRFFRDILWPLSLTNVAAIFVIQFIYGWTQYLWPLLVTNSNEMNTIVIALKKMISFADADTPWNLVMVTSVLAILPPILVVVLMQRWFVKGLVETEK</sequence>
<dbReference type="EMBL" id="QPJL01000003">
    <property type="protein sequence ID" value="RCW87130.1"/>
    <property type="molecule type" value="Genomic_DNA"/>
</dbReference>
<feature type="transmembrane region" description="Helical" evidence="9">
    <location>
        <begin position="255"/>
        <end position="276"/>
    </location>
</feature>
<comment type="function">
    <text evidence="10">Part of the ABC transporter complex UgpBAEC involved in sn-glycerol-3-phosphate (G3P) import. Probably responsible for the translocation of the substrate across the membrane.</text>
</comment>
<protein>
    <recommendedName>
        <fullName evidence="3 10">sn-glycerol-3-phosphate transport system permease protein UgpE</fullName>
    </recommendedName>
</protein>
<feature type="transmembrane region" description="Helical" evidence="9">
    <location>
        <begin position="199"/>
        <end position="218"/>
    </location>
</feature>
<keyword evidence="5 10" id="KW-1003">Cell membrane</keyword>
<dbReference type="InterPro" id="IPR035906">
    <property type="entry name" value="MetI-like_sf"/>
</dbReference>
<organism evidence="12 13">
    <name type="scientific">Paracoccus lutimaris</name>
    <dbReference type="NCBI Taxonomy" id="1490030"/>
    <lineage>
        <taxon>Bacteria</taxon>
        <taxon>Pseudomonadati</taxon>
        <taxon>Pseudomonadota</taxon>
        <taxon>Alphaproteobacteria</taxon>
        <taxon>Rhodobacterales</taxon>
        <taxon>Paracoccaceae</taxon>
        <taxon>Paracoccus</taxon>
    </lineage>
</organism>
<evidence type="ECO:0000256" key="9">
    <source>
        <dbReference type="RuleBase" id="RU363032"/>
    </source>
</evidence>
<reference evidence="12 13" key="1">
    <citation type="submission" date="2018-07" db="EMBL/GenBank/DDBJ databases">
        <title>Genomic Encyclopedia of Type Strains, Phase III (KMG-III): the genomes of soil and plant-associated and newly described type strains.</title>
        <authorList>
            <person name="Whitman W."/>
        </authorList>
    </citation>
    <scope>NUCLEOTIDE SEQUENCE [LARGE SCALE GENOMIC DNA]</scope>
    <source>
        <strain evidence="12 13">CECT 8525</strain>
    </source>
</reference>
<comment type="similarity">
    <text evidence="9">Belongs to the binding-protein-dependent transport system permease family.</text>
</comment>
<dbReference type="SUPFAM" id="SSF161098">
    <property type="entry name" value="MetI-like"/>
    <property type="match status" value="1"/>
</dbReference>